<evidence type="ECO:0000313" key="2">
    <source>
        <dbReference type="Proteomes" id="UP000001307"/>
    </source>
</evidence>
<dbReference type="AlphaFoldDB" id="E4Y3N4"/>
<evidence type="ECO:0000313" key="1">
    <source>
        <dbReference type="EMBL" id="CBY16430.1"/>
    </source>
</evidence>
<accession>E4Y3N4</accession>
<reference evidence="1" key="1">
    <citation type="journal article" date="2010" name="Science">
        <title>Plasticity of animal genome architecture unmasked by rapid evolution of a pelagic tunicate.</title>
        <authorList>
            <person name="Denoeud F."/>
            <person name="Henriet S."/>
            <person name="Mungpakdee S."/>
            <person name="Aury J.M."/>
            <person name="Da Silva C."/>
            <person name="Brinkmann H."/>
            <person name="Mikhaleva J."/>
            <person name="Olsen L.C."/>
            <person name="Jubin C."/>
            <person name="Canestro C."/>
            <person name="Bouquet J.M."/>
            <person name="Danks G."/>
            <person name="Poulain J."/>
            <person name="Campsteijn C."/>
            <person name="Adamski M."/>
            <person name="Cross I."/>
            <person name="Yadetie F."/>
            <person name="Muffato M."/>
            <person name="Louis A."/>
            <person name="Butcher S."/>
            <person name="Tsagkogeorga G."/>
            <person name="Konrad A."/>
            <person name="Singh S."/>
            <person name="Jensen M.F."/>
            <person name="Cong E.H."/>
            <person name="Eikeseth-Otteraa H."/>
            <person name="Noel B."/>
            <person name="Anthouard V."/>
            <person name="Porcel B.M."/>
            <person name="Kachouri-Lafond R."/>
            <person name="Nishino A."/>
            <person name="Ugolini M."/>
            <person name="Chourrout P."/>
            <person name="Nishida H."/>
            <person name="Aasland R."/>
            <person name="Huzurbazar S."/>
            <person name="Westhof E."/>
            <person name="Delsuc F."/>
            <person name="Lehrach H."/>
            <person name="Reinhardt R."/>
            <person name="Weissenbach J."/>
            <person name="Roy S.W."/>
            <person name="Artiguenave F."/>
            <person name="Postlethwait J.H."/>
            <person name="Manak J.R."/>
            <person name="Thompson E.M."/>
            <person name="Jaillon O."/>
            <person name="Du Pasquier L."/>
            <person name="Boudinot P."/>
            <person name="Liberles D.A."/>
            <person name="Volff J.N."/>
            <person name="Philippe H."/>
            <person name="Lenhard B."/>
            <person name="Roest Crollius H."/>
            <person name="Wincker P."/>
            <person name="Chourrout D."/>
        </authorList>
    </citation>
    <scope>NUCLEOTIDE SEQUENCE [LARGE SCALE GENOMIC DNA]</scope>
</reference>
<proteinExistence type="predicted"/>
<gene>
    <name evidence="1" type="ORF">GSOID_T00001594001</name>
</gene>
<dbReference type="Proteomes" id="UP000001307">
    <property type="component" value="Unassembled WGS sequence"/>
</dbReference>
<dbReference type="InParanoid" id="E4Y3N4"/>
<dbReference type="EMBL" id="FN654211">
    <property type="protein sequence ID" value="CBY16430.1"/>
    <property type="molecule type" value="Genomic_DNA"/>
</dbReference>
<protein>
    <submittedName>
        <fullName evidence="1">Uncharacterized protein</fullName>
    </submittedName>
</protein>
<keyword evidence="2" id="KW-1185">Reference proteome</keyword>
<name>E4Y3N4_OIKDI</name>
<organism evidence="1">
    <name type="scientific">Oikopleura dioica</name>
    <name type="common">Tunicate</name>
    <dbReference type="NCBI Taxonomy" id="34765"/>
    <lineage>
        <taxon>Eukaryota</taxon>
        <taxon>Metazoa</taxon>
        <taxon>Chordata</taxon>
        <taxon>Tunicata</taxon>
        <taxon>Appendicularia</taxon>
        <taxon>Copelata</taxon>
        <taxon>Oikopleuridae</taxon>
        <taxon>Oikopleura</taxon>
    </lineage>
</organism>
<feature type="non-terminal residue" evidence="1">
    <location>
        <position position="1"/>
    </location>
</feature>
<sequence>IPPRFLFSSDARHLAIQAVYPVFGSSSSTVCPASFQNPR</sequence>